<reference evidence="2" key="1">
    <citation type="journal article" date="2019" name="Int. J. Syst. Evol. Microbiol.">
        <title>The Global Catalogue of Microorganisms (GCM) 10K type strain sequencing project: providing services to taxonomists for standard genome sequencing and annotation.</title>
        <authorList>
            <consortium name="The Broad Institute Genomics Platform"/>
            <consortium name="The Broad Institute Genome Sequencing Center for Infectious Disease"/>
            <person name="Wu L."/>
            <person name="Ma J."/>
        </authorList>
    </citation>
    <scope>NUCLEOTIDE SEQUENCE [LARGE SCALE GENOMIC DNA]</scope>
    <source>
        <strain evidence="2">CGMCC 4.7198</strain>
    </source>
</reference>
<proteinExistence type="predicted"/>
<dbReference type="RefSeq" id="WP_381252459.1">
    <property type="nucleotide sequence ID" value="NZ_JBHTBI010000008.1"/>
</dbReference>
<name>A0ABW2VBZ5_9ACTN</name>
<protein>
    <submittedName>
        <fullName evidence="1">Uncharacterized protein</fullName>
    </submittedName>
</protein>
<sequence length="88" mass="9702">MDDVQTLSWMGLLEVRGEHLAITPHGRAVHFEAECAVLSARLAEVSVLADDLQRRTPSLGAELHALRQLADGAWSVTEAVAYVERWAH</sequence>
<dbReference type="Proteomes" id="UP001596957">
    <property type="component" value="Unassembled WGS sequence"/>
</dbReference>
<dbReference type="EMBL" id="JBHTEC010000001">
    <property type="protein sequence ID" value="MFD0280619.1"/>
    <property type="molecule type" value="Genomic_DNA"/>
</dbReference>
<gene>
    <name evidence="1" type="ORF">ACFQZP_02825</name>
</gene>
<accession>A0ABW2VBZ5</accession>
<organism evidence="1 2">
    <name type="scientific">Streptomyces lutosisoli</name>
    <dbReference type="NCBI Taxonomy" id="2665721"/>
    <lineage>
        <taxon>Bacteria</taxon>
        <taxon>Bacillati</taxon>
        <taxon>Actinomycetota</taxon>
        <taxon>Actinomycetes</taxon>
        <taxon>Kitasatosporales</taxon>
        <taxon>Streptomycetaceae</taxon>
        <taxon>Streptomyces</taxon>
    </lineage>
</organism>
<evidence type="ECO:0000313" key="1">
    <source>
        <dbReference type="EMBL" id="MFD0280619.1"/>
    </source>
</evidence>
<evidence type="ECO:0000313" key="2">
    <source>
        <dbReference type="Proteomes" id="UP001596957"/>
    </source>
</evidence>
<keyword evidence="2" id="KW-1185">Reference proteome</keyword>
<comment type="caution">
    <text evidence="1">The sequence shown here is derived from an EMBL/GenBank/DDBJ whole genome shotgun (WGS) entry which is preliminary data.</text>
</comment>